<dbReference type="Proteomes" id="UP001432322">
    <property type="component" value="Unassembled WGS sequence"/>
</dbReference>
<keyword evidence="2" id="KW-1185">Reference proteome</keyword>
<comment type="caution">
    <text evidence="1">The sequence shown here is derived from an EMBL/GenBank/DDBJ whole genome shotgun (WGS) entry which is preliminary data.</text>
</comment>
<name>A0AAV5UQF6_9BILA</name>
<gene>
    <name evidence="1" type="ORF">PFISCL1PPCAC_225</name>
</gene>
<accession>A0AAV5UQF6</accession>
<evidence type="ECO:0000313" key="2">
    <source>
        <dbReference type="Proteomes" id="UP001432322"/>
    </source>
</evidence>
<sequence length="265" mass="30618">FVIQYNKKEGPINDFVQWTLLPRSATSTAVANLTMDVTIGTKTNKQVQPFAEETYFYFPCNFFNIAFSGEPIKGYRVVKPAHKGLFHNVLDIRNACPPLYKLKSDQDENDFEITGIRCSGNGNTGSRSSFTYPGEEPERYLVFDQRETLSCVRQEEDCTFCEKLYLDDPRFDATEEHEQIQYNPGSNLMWPSRATSNAICPSITCNTATHQFYNEWNAPIDASYTSADYPFCKYDKKTKDWQWMVKGRRGLQLWNTSSSFCMKRF</sequence>
<reference evidence="1" key="1">
    <citation type="submission" date="2023-10" db="EMBL/GenBank/DDBJ databases">
        <title>Genome assembly of Pristionchus species.</title>
        <authorList>
            <person name="Yoshida K."/>
            <person name="Sommer R.J."/>
        </authorList>
    </citation>
    <scope>NUCLEOTIDE SEQUENCE</scope>
    <source>
        <strain evidence="1">RS5133</strain>
    </source>
</reference>
<evidence type="ECO:0000313" key="1">
    <source>
        <dbReference type="EMBL" id="GMT08928.1"/>
    </source>
</evidence>
<feature type="non-terminal residue" evidence="1">
    <location>
        <position position="1"/>
    </location>
</feature>
<proteinExistence type="predicted"/>
<dbReference type="AlphaFoldDB" id="A0AAV5UQF6"/>
<organism evidence="1 2">
    <name type="scientific">Pristionchus fissidentatus</name>
    <dbReference type="NCBI Taxonomy" id="1538716"/>
    <lineage>
        <taxon>Eukaryota</taxon>
        <taxon>Metazoa</taxon>
        <taxon>Ecdysozoa</taxon>
        <taxon>Nematoda</taxon>
        <taxon>Chromadorea</taxon>
        <taxon>Rhabditida</taxon>
        <taxon>Rhabditina</taxon>
        <taxon>Diplogasteromorpha</taxon>
        <taxon>Diplogasteroidea</taxon>
        <taxon>Neodiplogasteridae</taxon>
        <taxon>Pristionchus</taxon>
    </lineage>
</organism>
<dbReference type="EMBL" id="BTSY01000001">
    <property type="protein sequence ID" value="GMT08928.1"/>
    <property type="molecule type" value="Genomic_DNA"/>
</dbReference>
<protein>
    <submittedName>
        <fullName evidence="1">Uncharacterized protein</fullName>
    </submittedName>
</protein>